<gene>
    <name evidence="1" type="ORF">H9913_06975</name>
</gene>
<accession>A0A9D2RC98</accession>
<organism evidence="1 2">
    <name type="scientific">Candidatus Blautia stercoripullorum</name>
    <dbReference type="NCBI Taxonomy" id="2838502"/>
    <lineage>
        <taxon>Bacteria</taxon>
        <taxon>Bacillati</taxon>
        <taxon>Bacillota</taxon>
        <taxon>Clostridia</taxon>
        <taxon>Lachnospirales</taxon>
        <taxon>Lachnospiraceae</taxon>
        <taxon>Blautia</taxon>
    </lineage>
</organism>
<dbReference type="Proteomes" id="UP000823850">
    <property type="component" value="Unassembled WGS sequence"/>
</dbReference>
<proteinExistence type="predicted"/>
<evidence type="ECO:0000313" key="2">
    <source>
        <dbReference type="Proteomes" id="UP000823850"/>
    </source>
</evidence>
<sequence length="242" mass="28179">MKQKTCICLADISFSYIFRHSETKKYFEKYICKEASDGELLTVTDDLWERHRNVAEVSISDSYTEFYALLGITSRALLKYGKCLFHGVAFLWRDKAWIITAPSGTGKTTQFRLWKKLFGDEIELINGDKPIIECREDESVWIYPSPWNGKENLSGTKTGKLAGIIYLEQSDRNEISRMDIRSSMIPIYRQFLYYGDYEEEIRAVGHMEDVILRNIPIWKLCNLGDEASAELTYNTLRQYLEV</sequence>
<dbReference type="AlphaFoldDB" id="A0A9D2RC98"/>
<dbReference type="EMBL" id="DWUX01000129">
    <property type="protein sequence ID" value="HJD39756.1"/>
    <property type="molecule type" value="Genomic_DNA"/>
</dbReference>
<evidence type="ECO:0008006" key="3">
    <source>
        <dbReference type="Google" id="ProtNLM"/>
    </source>
</evidence>
<dbReference type="SUPFAM" id="SSF53795">
    <property type="entry name" value="PEP carboxykinase-like"/>
    <property type="match status" value="1"/>
</dbReference>
<reference evidence="1" key="1">
    <citation type="journal article" date="2021" name="PeerJ">
        <title>Extensive microbial diversity within the chicken gut microbiome revealed by metagenomics and culture.</title>
        <authorList>
            <person name="Gilroy R."/>
            <person name="Ravi A."/>
            <person name="Getino M."/>
            <person name="Pursley I."/>
            <person name="Horton D.L."/>
            <person name="Alikhan N.F."/>
            <person name="Baker D."/>
            <person name="Gharbi K."/>
            <person name="Hall N."/>
            <person name="Watson M."/>
            <person name="Adriaenssens E.M."/>
            <person name="Foster-Nyarko E."/>
            <person name="Jarju S."/>
            <person name="Secka A."/>
            <person name="Antonio M."/>
            <person name="Oren A."/>
            <person name="Chaudhuri R.R."/>
            <person name="La Ragione R."/>
            <person name="Hildebrand F."/>
            <person name="Pallen M.J."/>
        </authorList>
    </citation>
    <scope>NUCLEOTIDE SEQUENCE</scope>
    <source>
        <strain evidence="1">ChiW19-6364</strain>
    </source>
</reference>
<protein>
    <recommendedName>
        <fullName evidence="3">SynChlorMet cassette protein ScmC</fullName>
    </recommendedName>
</protein>
<evidence type="ECO:0000313" key="1">
    <source>
        <dbReference type="EMBL" id="HJD39756.1"/>
    </source>
</evidence>
<reference evidence="1" key="2">
    <citation type="submission" date="2021-04" db="EMBL/GenBank/DDBJ databases">
        <authorList>
            <person name="Gilroy R."/>
        </authorList>
    </citation>
    <scope>NUCLEOTIDE SEQUENCE</scope>
    <source>
        <strain evidence="1">ChiW19-6364</strain>
    </source>
</reference>
<name>A0A9D2RC98_9FIRM</name>
<comment type="caution">
    <text evidence="1">The sequence shown here is derived from an EMBL/GenBank/DDBJ whole genome shotgun (WGS) entry which is preliminary data.</text>
</comment>